<sequence>MMSRSGWGVVGSWLLLLSAGFFIVGDVSAQQQEQARLEELRAQLKSRQQTLKANQANAEELQAFLAESEKEIGRAAAALNQTQQSLAHNREQQQQLENEQQTLKQAIVDQQDLLASQLRSAFMAGHYDYAKMIFYQEEAKSFERVLMYYKYVSKARQREITRFKKNVARLEAVTRELQDKASELQQLLQQQQGQKAELLARQQDREQTLQKLNQKIASDAARVKEMEASEKALIAAIEAARRAAERAKTKLAGLQKQKGKLTVPAQGKVRRLFGSRRQGQVRWKGVVIEASEGSAVKAISHGRVLYADWLKGFGLVTIVDHGKGFMSVYGHNQALLKQAGDKVGNGESIALVGQSGGQSYPNLYFEIRHKGKALNPASWLDL</sequence>
<reference evidence="3 4" key="1">
    <citation type="submission" date="2020-11" db="EMBL/GenBank/DDBJ databases">
        <title>Complete genome sequence for Salinimonas sp. strain G2-b.</title>
        <authorList>
            <person name="Park S.-J."/>
        </authorList>
    </citation>
    <scope>NUCLEOTIDE SEQUENCE [LARGE SCALE GENOMIC DNA]</scope>
    <source>
        <strain evidence="3 4">G2-b</strain>
    </source>
</reference>
<dbReference type="GO" id="GO:0004222">
    <property type="term" value="F:metalloendopeptidase activity"/>
    <property type="evidence" value="ECO:0007669"/>
    <property type="project" value="TreeGrafter"/>
</dbReference>
<dbReference type="Gene3D" id="2.70.70.10">
    <property type="entry name" value="Glucose Permease (Domain IIA)"/>
    <property type="match status" value="1"/>
</dbReference>
<evidence type="ECO:0000313" key="3">
    <source>
        <dbReference type="EMBL" id="QPG05395.1"/>
    </source>
</evidence>
<dbReference type="AlphaFoldDB" id="A0A7S9DY22"/>
<keyword evidence="1" id="KW-0175">Coiled coil</keyword>
<dbReference type="InterPro" id="IPR011055">
    <property type="entry name" value="Dup_hybrid_motif"/>
</dbReference>
<evidence type="ECO:0000256" key="1">
    <source>
        <dbReference type="SAM" id="Coils"/>
    </source>
</evidence>
<dbReference type="EMBL" id="CP064795">
    <property type="protein sequence ID" value="QPG05395.1"/>
    <property type="molecule type" value="Genomic_DNA"/>
</dbReference>
<protein>
    <submittedName>
        <fullName evidence="3">Peptidoglycan DD-metalloendopeptidase family protein</fullName>
    </submittedName>
</protein>
<keyword evidence="4" id="KW-1185">Reference proteome</keyword>
<proteinExistence type="predicted"/>
<dbReference type="RefSeq" id="WP_195810485.1">
    <property type="nucleotide sequence ID" value="NZ_CP064795.1"/>
</dbReference>
<dbReference type="InterPro" id="IPR016047">
    <property type="entry name" value="M23ase_b-sheet_dom"/>
</dbReference>
<accession>A0A7S9DY22</accession>
<gene>
    <name evidence="3" type="ORF">IT774_15035</name>
</gene>
<dbReference type="PANTHER" id="PTHR21666">
    <property type="entry name" value="PEPTIDASE-RELATED"/>
    <property type="match status" value="1"/>
</dbReference>
<evidence type="ECO:0000259" key="2">
    <source>
        <dbReference type="Pfam" id="PF01551"/>
    </source>
</evidence>
<dbReference type="FunFam" id="2.70.70.10:FF:000003">
    <property type="entry name" value="Murein hydrolase activator EnvC"/>
    <property type="match status" value="1"/>
</dbReference>
<evidence type="ECO:0000313" key="4">
    <source>
        <dbReference type="Proteomes" id="UP000595095"/>
    </source>
</evidence>
<organism evidence="3 4">
    <name type="scientific">Salinimonas marina</name>
    <dbReference type="NCBI Taxonomy" id="2785918"/>
    <lineage>
        <taxon>Bacteria</taxon>
        <taxon>Pseudomonadati</taxon>
        <taxon>Pseudomonadota</taxon>
        <taxon>Gammaproteobacteria</taxon>
        <taxon>Alteromonadales</taxon>
        <taxon>Alteromonadaceae</taxon>
        <taxon>Alteromonas/Salinimonas group</taxon>
        <taxon>Salinimonas</taxon>
    </lineage>
</organism>
<feature type="coiled-coil region" evidence="1">
    <location>
        <begin position="27"/>
        <end position="113"/>
    </location>
</feature>
<feature type="domain" description="M23ase beta-sheet core" evidence="2">
    <location>
        <begin position="283"/>
        <end position="376"/>
    </location>
</feature>
<dbReference type="CDD" id="cd12797">
    <property type="entry name" value="M23_peptidase"/>
    <property type="match status" value="1"/>
</dbReference>
<dbReference type="Pfam" id="PF01551">
    <property type="entry name" value="Peptidase_M23"/>
    <property type="match status" value="1"/>
</dbReference>
<dbReference type="KEGG" id="smaa:IT774_15035"/>
<dbReference type="Gene3D" id="6.10.250.3150">
    <property type="match status" value="1"/>
</dbReference>
<name>A0A7S9DY22_9ALTE</name>
<dbReference type="SUPFAM" id="SSF51261">
    <property type="entry name" value="Duplicated hybrid motif"/>
    <property type="match status" value="1"/>
</dbReference>
<feature type="coiled-coil region" evidence="1">
    <location>
        <begin position="160"/>
        <end position="257"/>
    </location>
</feature>
<dbReference type="Proteomes" id="UP000595095">
    <property type="component" value="Chromosome"/>
</dbReference>
<dbReference type="PANTHER" id="PTHR21666:SF270">
    <property type="entry name" value="MUREIN HYDROLASE ACTIVATOR ENVC"/>
    <property type="match status" value="1"/>
</dbReference>
<dbReference type="InterPro" id="IPR050570">
    <property type="entry name" value="Cell_wall_metabolism_enzyme"/>
</dbReference>